<protein>
    <recommendedName>
        <fullName evidence="10">Na+-driven multidrug efflux pump</fullName>
    </recommendedName>
</protein>
<evidence type="ECO:0000256" key="5">
    <source>
        <dbReference type="ARBA" id="ARBA00022989"/>
    </source>
</evidence>
<feature type="transmembrane region" description="Helical" evidence="7">
    <location>
        <begin position="173"/>
        <end position="195"/>
    </location>
</feature>
<evidence type="ECO:0000256" key="6">
    <source>
        <dbReference type="ARBA" id="ARBA00023136"/>
    </source>
</evidence>
<dbReference type="Proteomes" id="UP000027178">
    <property type="component" value="Unassembled WGS sequence"/>
</dbReference>
<gene>
    <name evidence="8" type="ORF">KCH_73850</name>
</gene>
<dbReference type="PANTHER" id="PTHR43549:SF2">
    <property type="entry name" value="MULTIDRUG RESISTANCE PROTEIN NORM-RELATED"/>
    <property type="match status" value="1"/>
</dbReference>
<dbReference type="InterPro" id="IPR052031">
    <property type="entry name" value="Membrane_Transporter-Flippase"/>
</dbReference>
<name>A0A066YSJ0_9ACTN</name>
<keyword evidence="9" id="KW-1185">Reference proteome</keyword>
<proteinExistence type="predicted"/>
<feature type="transmembrane region" description="Helical" evidence="7">
    <location>
        <begin position="389"/>
        <end position="411"/>
    </location>
</feature>
<dbReference type="GO" id="GO:0005886">
    <property type="term" value="C:plasma membrane"/>
    <property type="evidence" value="ECO:0007669"/>
    <property type="project" value="UniProtKB-SubCell"/>
</dbReference>
<dbReference type="GO" id="GO:0042910">
    <property type="term" value="F:xenobiotic transmembrane transporter activity"/>
    <property type="evidence" value="ECO:0007669"/>
    <property type="project" value="InterPro"/>
</dbReference>
<feature type="transmembrane region" description="Helical" evidence="7">
    <location>
        <begin position="140"/>
        <end position="161"/>
    </location>
</feature>
<comment type="caution">
    <text evidence="8">The sequence shown here is derived from an EMBL/GenBank/DDBJ whole genome shotgun (WGS) entry which is preliminary data.</text>
</comment>
<organism evidence="8 9">
    <name type="scientific">Kitasatospora cheerisanensis KCTC 2395</name>
    <dbReference type="NCBI Taxonomy" id="1348663"/>
    <lineage>
        <taxon>Bacteria</taxon>
        <taxon>Bacillati</taxon>
        <taxon>Actinomycetota</taxon>
        <taxon>Actinomycetes</taxon>
        <taxon>Kitasatosporales</taxon>
        <taxon>Streptomycetaceae</taxon>
        <taxon>Kitasatospora</taxon>
    </lineage>
</organism>
<feature type="transmembrane region" description="Helical" evidence="7">
    <location>
        <begin position="423"/>
        <end position="441"/>
    </location>
</feature>
<feature type="transmembrane region" description="Helical" evidence="7">
    <location>
        <begin position="67"/>
        <end position="90"/>
    </location>
</feature>
<feature type="transmembrane region" description="Helical" evidence="7">
    <location>
        <begin position="361"/>
        <end position="382"/>
    </location>
</feature>
<dbReference type="OrthoDB" id="5145805at2"/>
<dbReference type="CDD" id="cd12082">
    <property type="entry name" value="MATE_like"/>
    <property type="match status" value="1"/>
</dbReference>
<reference evidence="8 9" key="1">
    <citation type="submission" date="2014-05" db="EMBL/GenBank/DDBJ databases">
        <title>Draft Genome Sequence of Kitasatospora cheerisanensis KCTC 2395.</title>
        <authorList>
            <person name="Nam D.H."/>
        </authorList>
    </citation>
    <scope>NUCLEOTIDE SEQUENCE [LARGE SCALE GENOMIC DNA]</scope>
    <source>
        <strain evidence="8 9">KCTC 2395</strain>
    </source>
</reference>
<sequence>MALTTGIVTESPDRRSGAHALAAPAMRLAGSILVGLAAGLVLQGWTVAFLGRLGGEALYIRSVYTPIGYLTLAVTEGLVVAAQVAAGLASRSGRHGDALRPVPTFFAIGGGLLLLQTVVLVVASGPVLTALGVAPGERQSVVVFVAATSMSSAVGLAPYLGAGILRGLGHAGAAAWLGLTFTALSVGGTVVLHGAAGLGALAVPVGSLPATVIVGVLTAAVLRRKGLRWPALRGDRQAVGAAWQLGAPVAATFLLLSTATFGYLRVLRAAGPTEVAGFSLGQMATSLLMVIAMAIGSGTAIAVTLRPDENRRGVNLAGLTAVVRLSLPPYLVVGAIVFLFRDSIAEALTSERAAAAVAAEYFAWTGPTLALFGGTLALLTYLEQIGRAGVAFALNAVYFALMLAAAFLILGQVTSGDLARLTAVGNVLGFVSLWFSVRFLIRRS</sequence>
<dbReference type="PATRIC" id="fig|1348663.4.peg.7136"/>
<keyword evidence="2" id="KW-0813">Transport</keyword>
<keyword evidence="4 7" id="KW-0812">Transmembrane</keyword>
<dbReference type="PANTHER" id="PTHR43549">
    <property type="entry name" value="MULTIDRUG RESISTANCE PROTEIN YPNP-RELATED"/>
    <property type="match status" value="1"/>
</dbReference>
<feature type="transmembrane region" description="Helical" evidence="7">
    <location>
        <begin position="317"/>
        <end position="341"/>
    </location>
</feature>
<dbReference type="InterPro" id="IPR002528">
    <property type="entry name" value="MATE_fam"/>
</dbReference>
<feature type="transmembrane region" description="Helical" evidence="7">
    <location>
        <begin position="102"/>
        <end position="128"/>
    </location>
</feature>
<dbReference type="EMBL" id="JNBY01000159">
    <property type="protein sequence ID" value="KDN80895.1"/>
    <property type="molecule type" value="Genomic_DNA"/>
</dbReference>
<keyword evidence="6 7" id="KW-0472">Membrane</keyword>
<evidence type="ECO:0000256" key="3">
    <source>
        <dbReference type="ARBA" id="ARBA00022475"/>
    </source>
</evidence>
<evidence type="ECO:0008006" key="10">
    <source>
        <dbReference type="Google" id="ProtNLM"/>
    </source>
</evidence>
<dbReference type="AlphaFoldDB" id="A0A066YSJ0"/>
<feature type="transmembrane region" description="Helical" evidence="7">
    <location>
        <begin position="201"/>
        <end position="222"/>
    </location>
</feature>
<accession>A0A066YSJ0</accession>
<evidence type="ECO:0000256" key="1">
    <source>
        <dbReference type="ARBA" id="ARBA00004651"/>
    </source>
</evidence>
<dbReference type="HOGENOM" id="CLU_047555_0_0_11"/>
<evidence type="ECO:0000313" key="9">
    <source>
        <dbReference type="Proteomes" id="UP000027178"/>
    </source>
</evidence>
<feature type="transmembrane region" description="Helical" evidence="7">
    <location>
        <begin position="25"/>
        <end position="47"/>
    </location>
</feature>
<keyword evidence="3" id="KW-1003">Cell membrane</keyword>
<dbReference type="Pfam" id="PF01554">
    <property type="entry name" value="MatE"/>
    <property type="match status" value="1"/>
</dbReference>
<evidence type="ECO:0000256" key="7">
    <source>
        <dbReference type="SAM" id="Phobius"/>
    </source>
</evidence>
<keyword evidence="5 7" id="KW-1133">Transmembrane helix</keyword>
<comment type="subcellular location">
    <subcellularLocation>
        <location evidence="1">Cell membrane</location>
        <topology evidence="1">Multi-pass membrane protein</topology>
    </subcellularLocation>
</comment>
<dbReference type="GO" id="GO:0015297">
    <property type="term" value="F:antiporter activity"/>
    <property type="evidence" value="ECO:0007669"/>
    <property type="project" value="InterPro"/>
</dbReference>
<evidence type="ECO:0000313" key="8">
    <source>
        <dbReference type="EMBL" id="KDN80895.1"/>
    </source>
</evidence>
<dbReference type="eggNOG" id="COG0534">
    <property type="taxonomic scope" value="Bacteria"/>
</dbReference>
<evidence type="ECO:0000256" key="2">
    <source>
        <dbReference type="ARBA" id="ARBA00022448"/>
    </source>
</evidence>
<evidence type="ECO:0000256" key="4">
    <source>
        <dbReference type="ARBA" id="ARBA00022692"/>
    </source>
</evidence>
<feature type="transmembrane region" description="Helical" evidence="7">
    <location>
        <begin position="242"/>
        <end position="264"/>
    </location>
</feature>
<dbReference type="RefSeq" id="WP_157032327.1">
    <property type="nucleotide sequence ID" value="NZ_KK853997.1"/>
</dbReference>
<feature type="transmembrane region" description="Helical" evidence="7">
    <location>
        <begin position="284"/>
        <end position="305"/>
    </location>
</feature>